<dbReference type="PROSITE" id="PS51257">
    <property type="entry name" value="PROKAR_LIPOPROTEIN"/>
    <property type="match status" value="1"/>
</dbReference>
<evidence type="ECO:0000256" key="2">
    <source>
        <dbReference type="ARBA" id="ARBA00022729"/>
    </source>
</evidence>
<reference evidence="11" key="1">
    <citation type="journal article" date="2014" name="Int. J. Syst. Evol. Microbiol.">
        <title>Complete genome sequence of Corynebacterium casei LMG S-19264T (=DSM 44701T), isolated from a smear-ripened cheese.</title>
        <authorList>
            <consortium name="US DOE Joint Genome Institute (JGI-PGF)"/>
            <person name="Walter F."/>
            <person name="Albersmeier A."/>
            <person name="Kalinowski J."/>
            <person name="Ruckert C."/>
        </authorList>
    </citation>
    <scope>NUCLEOTIDE SEQUENCE</scope>
    <source>
        <strain evidence="11">CGMCC 1.15725</strain>
    </source>
</reference>
<gene>
    <name evidence="8" type="primary">pal</name>
    <name evidence="11" type="ORF">GCM10011611_23300</name>
</gene>
<comment type="subunit">
    <text evidence="8">The Tol-Pal system is composed of five core proteins: the inner membrane proteins TolA, TolQ and TolR, the periplasmic protein TolB and the outer membrane protein Pal. They form a network linking the inner and outer membranes and the peptidoglycan layer.</text>
</comment>
<comment type="similarity">
    <text evidence="8">Belongs to the Pal lipoprotein family.</text>
</comment>
<dbReference type="InterPro" id="IPR036737">
    <property type="entry name" value="OmpA-like_sf"/>
</dbReference>
<dbReference type="GO" id="GO:0051301">
    <property type="term" value="P:cell division"/>
    <property type="evidence" value="ECO:0007669"/>
    <property type="project" value="UniProtKB-UniRule"/>
</dbReference>
<keyword evidence="12" id="KW-1185">Reference proteome</keyword>
<dbReference type="PRINTS" id="PR01021">
    <property type="entry name" value="OMPADOMAIN"/>
</dbReference>
<evidence type="ECO:0000313" key="11">
    <source>
        <dbReference type="EMBL" id="GGF16891.1"/>
    </source>
</evidence>
<evidence type="ECO:0000256" key="3">
    <source>
        <dbReference type="ARBA" id="ARBA00023136"/>
    </source>
</evidence>
<dbReference type="InterPro" id="IPR039001">
    <property type="entry name" value="Pal"/>
</dbReference>
<dbReference type="HAMAP" id="MF_02204">
    <property type="entry name" value="Pal"/>
    <property type="match status" value="1"/>
</dbReference>
<dbReference type="AlphaFoldDB" id="A0A8J2YTA7"/>
<protein>
    <recommendedName>
        <fullName evidence="8">Peptidoglycan-associated lipoprotein</fullName>
        <shortName evidence="8">PAL</shortName>
    </recommendedName>
</protein>
<evidence type="ECO:0000256" key="9">
    <source>
        <dbReference type="SAM" id="SignalP"/>
    </source>
</evidence>
<name>A0A8J2YTA7_9PROT</name>
<dbReference type="Proteomes" id="UP000646365">
    <property type="component" value="Unassembled WGS sequence"/>
</dbReference>
<feature type="signal peptide" evidence="9">
    <location>
        <begin position="1"/>
        <end position="16"/>
    </location>
</feature>
<organism evidence="11 12">
    <name type="scientific">Aliidongia dinghuensis</name>
    <dbReference type="NCBI Taxonomy" id="1867774"/>
    <lineage>
        <taxon>Bacteria</taxon>
        <taxon>Pseudomonadati</taxon>
        <taxon>Pseudomonadota</taxon>
        <taxon>Alphaproteobacteria</taxon>
        <taxon>Rhodospirillales</taxon>
        <taxon>Dongiaceae</taxon>
        <taxon>Aliidongia</taxon>
    </lineage>
</organism>
<evidence type="ECO:0000256" key="6">
    <source>
        <dbReference type="ARBA" id="ARBA00023288"/>
    </source>
</evidence>
<comment type="caution">
    <text evidence="11">The sequence shown here is derived from an EMBL/GenBank/DDBJ whole genome shotgun (WGS) entry which is preliminary data.</text>
</comment>
<keyword evidence="3 8" id="KW-0472">Membrane</keyword>
<proteinExistence type="inferred from homology"/>
<evidence type="ECO:0000256" key="7">
    <source>
        <dbReference type="ARBA" id="ARBA00023306"/>
    </source>
</evidence>
<reference evidence="11" key="2">
    <citation type="submission" date="2020-09" db="EMBL/GenBank/DDBJ databases">
        <authorList>
            <person name="Sun Q."/>
            <person name="Zhou Y."/>
        </authorList>
    </citation>
    <scope>NUCLEOTIDE SEQUENCE</scope>
    <source>
        <strain evidence="11">CGMCC 1.15725</strain>
    </source>
</reference>
<dbReference type="InterPro" id="IPR014169">
    <property type="entry name" value="Pal_lipo_C"/>
</dbReference>
<dbReference type="Pfam" id="PF00691">
    <property type="entry name" value="OmpA"/>
    <property type="match status" value="1"/>
</dbReference>
<keyword evidence="1 8" id="KW-0132">Cell division</keyword>
<keyword evidence="4 8" id="KW-0564">Palmitate</keyword>
<dbReference type="InterPro" id="IPR006664">
    <property type="entry name" value="OMP_bac"/>
</dbReference>
<dbReference type="InterPro" id="IPR006665">
    <property type="entry name" value="OmpA-like"/>
</dbReference>
<comment type="subcellular location">
    <subcellularLocation>
        <location evidence="8">Cell outer membrane</location>
        <topology evidence="8">Lipid-anchor</topology>
    </subcellularLocation>
</comment>
<feature type="chain" id="PRO_5035288510" description="Peptidoglycan-associated lipoprotein" evidence="9">
    <location>
        <begin position="17"/>
        <end position="159"/>
    </location>
</feature>
<comment type="function">
    <text evidence="8">Part of the Tol-Pal system, which plays a role in outer membrane invagination during cell division and is important for maintaining outer membrane integrity.</text>
</comment>
<accession>A0A8J2YTA7</accession>
<sequence length="159" mass="16846">MRIQILGLMAAMTVLAACDTTPTNTGAGTGATTAAPQPQPAVSLADELKTQVGDRVLFAFDKSDISPEAKAILTRQSAFMQKYPSATFTIEGHCDERGTREYNLALGERRATSAKNALVALGVAAGRLQTISYGKERPAVVGHNEAAWAQNRRAVTVVN</sequence>
<dbReference type="Gene3D" id="3.30.1330.60">
    <property type="entry name" value="OmpA-like domain"/>
    <property type="match status" value="1"/>
</dbReference>
<dbReference type="PROSITE" id="PS51123">
    <property type="entry name" value="OMPA_2"/>
    <property type="match status" value="1"/>
</dbReference>
<dbReference type="InterPro" id="IPR050330">
    <property type="entry name" value="Bact_OuterMem_StrucFunc"/>
</dbReference>
<dbReference type="EMBL" id="BMJQ01000005">
    <property type="protein sequence ID" value="GGF16891.1"/>
    <property type="molecule type" value="Genomic_DNA"/>
</dbReference>
<dbReference type="PANTHER" id="PTHR30329">
    <property type="entry name" value="STATOR ELEMENT OF FLAGELLAR MOTOR COMPLEX"/>
    <property type="match status" value="1"/>
</dbReference>
<evidence type="ECO:0000256" key="1">
    <source>
        <dbReference type="ARBA" id="ARBA00022618"/>
    </source>
</evidence>
<dbReference type="PANTHER" id="PTHR30329:SF21">
    <property type="entry name" value="LIPOPROTEIN YIAD-RELATED"/>
    <property type="match status" value="1"/>
</dbReference>
<keyword evidence="2 8" id="KW-0732">Signal</keyword>
<feature type="domain" description="OmpA-like" evidence="10">
    <location>
        <begin position="45"/>
        <end position="159"/>
    </location>
</feature>
<dbReference type="SUPFAM" id="SSF103088">
    <property type="entry name" value="OmpA-like"/>
    <property type="match status" value="1"/>
</dbReference>
<keyword evidence="7 8" id="KW-0131">Cell cycle</keyword>
<keyword evidence="6 8" id="KW-0449">Lipoprotein</keyword>
<dbReference type="GO" id="GO:0009279">
    <property type="term" value="C:cell outer membrane"/>
    <property type="evidence" value="ECO:0007669"/>
    <property type="project" value="UniProtKB-SubCell"/>
</dbReference>
<evidence type="ECO:0000256" key="5">
    <source>
        <dbReference type="ARBA" id="ARBA00023237"/>
    </source>
</evidence>
<evidence type="ECO:0000259" key="10">
    <source>
        <dbReference type="PROSITE" id="PS51123"/>
    </source>
</evidence>
<evidence type="ECO:0000256" key="8">
    <source>
        <dbReference type="HAMAP-Rule" id="MF_02204"/>
    </source>
</evidence>
<dbReference type="NCBIfam" id="TIGR02802">
    <property type="entry name" value="Pal_lipo"/>
    <property type="match status" value="1"/>
</dbReference>
<dbReference type="CDD" id="cd07185">
    <property type="entry name" value="OmpA_C-like"/>
    <property type="match status" value="1"/>
</dbReference>
<evidence type="ECO:0000256" key="4">
    <source>
        <dbReference type="ARBA" id="ARBA00023139"/>
    </source>
</evidence>
<dbReference type="RefSeq" id="WP_189045791.1">
    <property type="nucleotide sequence ID" value="NZ_BMJQ01000005.1"/>
</dbReference>
<evidence type="ECO:0000313" key="12">
    <source>
        <dbReference type="Proteomes" id="UP000646365"/>
    </source>
</evidence>
<keyword evidence="5 8" id="KW-0998">Cell outer membrane</keyword>